<dbReference type="Gene3D" id="3.30.70.100">
    <property type="match status" value="2"/>
</dbReference>
<dbReference type="NCBIfam" id="TIGR00003">
    <property type="entry name" value="copper ion binding protein"/>
    <property type="match status" value="1"/>
</dbReference>
<accession>A0A7M3SAZ5</accession>
<evidence type="ECO:0000313" key="7">
    <source>
        <dbReference type="Proteomes" id="UP000515703"/>
    </source>
</evidence>
<feature type="transmembrane region" description="Helical" evidence="4">
    <location>
        <begin position="171"/>
        <end position="189"/>
    </location>
</feature>
<dbReference type="EMBL" id="AP023368">
    <property type="protein sequence ID" value="BCK01763.1"/>
    <property type="molecule type" value="Genomic_DNA"/>
</dbReference>
<dbReference type="Gene3D" id="2.60.40.420">
    <property type="entry name" value="Cupredoxins - blue copper proteins"/>
    <property type="match status" value="2"/>
</dbReference>
<feature type="transmembrane region" description="Helical" evidence="4">
    <location>
        <begin position="361"/>
        <end position="388"/>
    </location>
</feature>
<organism evidence="6 7">
    <name type="scientific">Anaerocolumna chitinilytica</name>
    <dbReference type="NCBI Taxonomy" id="1727145"/>
    <lineage>
        <taxon>Bacteria</taxon>
        <taxon>Bacillati</taxon>
        <taxon>Bacillota</taxon>
        <taxon>Clostridia</taxon>
        <taxon>Lachnospirales</taxon>
        <taxon>Lachnospiraceae</taxon>
        <taxon>Anaerocolumna</taxon>
    </lineage>
</organism>
<keyword evidence="7" id="KW-1185">Reference proteome</keyword>
<keyword evidence="1" id="KW-0479">Metal-binding</keyword>
<dbReference type="Proteomes" id="UP000515703">
    <property type="component" value="Chromosome"/>
</dbReference>
<feature type="domain" description="HMA" evidence="5">
    <location>
        <begin position="92"/>
        <end position="158"/>
    </location>
</feature>
<dbReference type="InterPro" id="IPR008972">
    <property type="entry name" value="Cupredoxin"/>
</dbReference>
<feature type="region of interest" description="Disordered" evidence="3">
    <location>
        <begin position="534"/>
        <end position="587"/>
    </location>
</feature>
<keyword evidence="2" id="KW-0186">Copper</keyword>
<dbReference type="FunFam" id="3.30.70.100:FF:000001">
    <property type="entry name" value="ATPase copper transporting beta"/>
    <property type="match status" value="1"/>
</dbReference>
<dbReference type="Pfam" id="PF00403">
    <property type="entry name" value="HMA"/>
    <property type="match status" value="2"/>
</dbReference>
<dbReference type="PROSITE" id="PS01047">
    <property type="entry name" value="HMA_1"/>
    <property type="match status" value="1"/>
</dbReference>
<keyword evidence="4" id="KW-1133">Transmembrane helix</keyword>
<feature type="transmembrane region" description="Helical" evidence="4">
    <location>
        <begin position="286"/>
        <end position="313"/>
    </location>
</feature>
<evidence type="ECO:0000259" key="5">
    <source>
        <dbReference type="PROSITE" id="PS50846"/>
    </source>
</evidence>
<gene>
    <name evidence="6" type="ORF">bsdcttw_48030</name>
</gene>
<dbReference type="InterPro" id="IPR039447">
    <property type="entry name" value="UreH-like_TM_dom"/>
</dbReference>
<evidence type="ECO:0000256" key="2">
    <source>
        <dbReference type="ARBA" id="ARBA00023008"/>
    </source>
</evidence>
<dbReference type="GO" id="GO:0005507">
    <property type="term" value="F:copper ion binding"/>
    <property type="evidence" value="ECO:0007669"/>
    <property type="project" value="InterPro"/>
</dbReference>
<dbReference type="PANTHER" id="PTHR42208:SF1">
    <property type="entry name" value="HEAVY METAL TRANSPORTER"/>
    <property type="match status" value="1"/>
</dbReference>
<evidence type="ECO:0000256" key="3">
    <source>
        <dbReference type="SAM" id="MobiDB-lite"/>
    </source>
</evidence>
<dbReference type="RefSeq" id="WP_185257294.1">
    <property type="nucleotide sequence ID" value="NZ_AP023368.1"/>
</dbReference>
<dbReference type="AlphaFoldDB" id="A0A7M3SAZ5"/>
<dbReference type="InterPro" id="IPR006122">
    <property type="entry name" value="HMA_Cu_ion-bd"/>
</dbReference>
<feature type="transmembrane region" description="Helical" evidence="4">
    <location>
        <begin position="209"/>
        <end position="230"/>
    </location>
</feature>
<proteinExistence type="predicted"/>
<keyword evidence="4" id="KW-0472">Membrane</keyword>
<evidence type="ECO:0000313" key="6">
    <source>
        <dbReference type="EMBL" id="BCK01763.1"/>
    </source>
</evidence>
<feature type="transmembrane region" description="Helical" evidence="4">
    <location>
        <begin position="400"/>
        <end position="417"/>
    </location>
</feature>
<sequence>MENTKIHGILMIDGIKDDLSAEKIEKALNAYEGVLQVKVVLQSSNVYLTYEKERVSLEELADAVESLGYKVLNKPAHSRQKDRGKTSGSTLTNLVLSIKGMSCISCETKIEKRLNELKGVAKAKVSYKTGKAELTYNSSLISQDQIEKEIEKLDYGINRAETGKAEKGRDTLNQILGVGIILLAVYLIQKNTGIATLVPQINQNMSYGILFLVGILTSVHCIAMCGGINLSQCVSVQKPDSNVEGIAKYRPGLLYNAGRVVSYTTIGGIMGAFGSVVSISGKTRGMVAVIAGIFMVLMGLNMLNIFPSLRKIIPHMPKLFRRKLVTSGKMRGPFYIGLLNGLMPCGPLQSMQLYALGTGSFIAGALSMLLFSLGTVPLMFGFSAVAGILNSKYTKKMMKISAALVMALGVIMLNRGLSLSGIDLVHASNTVEAGNTAKVEEDVQIVTTKLQSGSYEPIVVKKGIPVKWTIKAQKKDLNGCNETIIIPKYNIQATLKEGDNVIEFTPEETGTIPYSCWMGMIRSSIEVVDNLDGSAGGNASAAQSTSGAGASGNSSGQTDNSQGTVIDGSQNLLGSDNSSAGVGSSSGCCSTPPAGFENGKIPTDNITVAEVKDNKQEVTVTVDGKGYTPAVIVLQKGVEAKIKFDTKELNSCNSYVVFPEYQGQLDLSQQTETPWLTITGDFTFQCSMNMLHGYVKVVDDIKNVNLDEIKQEVANYTPSASSTVGGCCGSTGE</sequence>
<feature type="compositionally biased region" description="Low complexity" evidence="3">
    <location>
        <begin position="574"/>
        <end position="587"/>
    </location>
</feature>
<name>A0A7M3SAZ5_9FIRM</name>
<dbReference type="CDD" id="cd00371">
    <property type="entry name" value="HMA"/>
    <property type="match status" value="2"/>
</dbReference>
<dbReference type="InterPro" id="IPR017969">
    <property type="entry name" value="Heavy-metal-associated_CS"/>
</dbReference>
<keyword evidence="4" id="KW-0812">Transmembrane</keyword>
<dbReference type="KEGG" id="acht:bsdcttw_48030"/>
<dbReference type="PROSITE" id="PS50846">
    <property type="entry name" value="HMA_2"/>
    <property type="match status" value="2"/>
</dbReference>
<reference evidence="6 7" key="1">
    <citation type="submission" date="2020-08" db="EMBL/GenBank/DDBJ databases">
        <title>Draft genome sequencing of an Anaerocolumna strain isolated from anoxic soil subjected to BSD treatment.</title>
        <authorList>
            <person name="Uek A."/>
            <person name="Tonouchi A."/>
        </authorList>
    </citation>
    <scope>NUCLEOTIDE SEQUENCE [LARGE SCALE GENOMIC DNA]</scope>
    <source>
        <strain evidence="6 7">CTTW</strain>
    </source>
</reference>
<protein>
    <submittedName>
        <fullName evidence="6">Heavy metal-associated domain-containing protein</fullName>
    </submittedName>
</protein>
<dbReference type="PANTHER" id="PTHR42208">
    <property type="entry name" value="HEAVY METAL TRANSPORTER-RELATED"/>
    <property type="match status" value="1"/>
</dbReference>
<feature type="compositionally biased region" description="Low complexity" evidence="3">
    <location>
        <begin position="537"/>
        <end position="558"/>
    </location>
</feature>
<feature type="domain" description="HMA" evidence="5">
    <location>
        <begin position="6"/>
        <end position="72"/>
    </location>
</feature>
<dbReference type="SUPFAM" id="SSF55008">
    <property type="entry name" value="HMA, heavy metal-associated domain"/>
    <property type="match status" value="2"/>
</dbReference>
<feature type="compositionally biased region" description="Polar residues" evidence="3">
    <location>
        <begin position="559"/>
        <end position="573"/>
    </location>
</feature>
<dbReference type="Pfam" id="PF13386">
    <property type="entry name" value="DsbD_2"/>
    <property type="match status" value="1"/>
</dbReference>
<feature type="transmembrane region" description="Helical" evidence="4">
    <location>
        <begin position="260"/>
        <end position="280"/>
    </location>
</feature>
<dbReference type="InterPro" id="IPR006121">
    <property type="entry name" value="HMA_dom"/>
</dbReference>
<evidence type="ECO:0000256" key="1">
    <source>
        <dbReference type="ARBA" id="ARBA00022723"/>
    </source>
</evidence>
<feature type="transmembrane region" description="Helical" evidence="4">
    <location>
        <begin position="334"/>
        <end position="355"/>
    </location>
</feature>
<reference evidence="6 7" key="2">
    <citation type="submission" date="2020-08" db="EMBL/GenBank/DDBJ databases">
        <authorList>
            <person name="Ueki A."/>
            <person name="Tonouchi A."/>
        </authorList>
    </citation>
    <scope>NUCLEOTIDE SEQUENCE [LARGE SCALE GENOMIC DNA]</scope>
    <source>
        <strain evidence="6 7">CTTW</strain>
    </source>
</reference>
<dbReference type="SUPFAM" id="SSF49503">
    <property type="entry name" value="Cupredoxins"/>
    <property type="match status" value="1"/>
</dbReference>
<evidence type="ECO:0000256" key="4">
    <source>
        <dbReference type="SAM" id="Phobius"/>
    </source>
</evidence>
<dbReference type="InterPro" id="IPR036163">
    <property type="entry name" value="HMA_dom_sf"/>
</dbReference>